<feature type="domain" description="RecJ OB" evidence="9">
    <location>
        <begin position="468"/>
        <end position="586"/>
    </location>
</feature>
<dbReference type="EMBL" id="LN890655">
    <property type="protein sequence ID" value="CUS02852.2"/>
    <property type="molecule type" value="Genomic_DNA"/>
</dbReference>
<dbReference type="PANTHER" id="PTHR30255:SF2">
    <property type="entry name" value="SINGLE-STRANDED-DNA-SPECIFIC EXONUCLEASE RECJ"/>
    <property type="match status" value="1"/>
</dbReference>
<feature type="coiled-coil region" evidence="6">
    <location>
        <begin position="327"/>
        <end position="354"/>
    </location>
</feature>
<dbReference type="InterPro" id="IPR001667">
    <property type="entry name" value="DDH_dom"/>
</dbReference>
<evidence type="ECO:0000256" key="2">
    <source>
        <dbReference type="ARBA" id="ARBA00019841"/>
    </source>
</evidence>
<dbReference type="RefSeq" id="WP_095042421.1">
    <property type="nucleotide sequence ID" value="NZ_LN890655.1"/>
</dbReference>
<dbReference type="OrthoDB" id="9809852at2"/>
<organism evidence="10 11">
    <name type="scientific">Candidatus Promineifilum breve</name>
    <dbReference type="NCBI Taxonomy" id="1806508"/>
    <lineage>
        <taxon>Bacteria</taxon>
        <taxon>Bacillati</taxon>
        <taxon>Chloroflexota</taxon>
        <taxon>Ardenticatenia</taxon>
        <taxon>Candidatus Promineifilales</taxon>
        <taxon>Candidatus Promineifilaceae</taxon>
        <taxon>Candidatus Promineifilum</taxon>
    </lineage>
</organism>
<evidence type="ECO:0000256" key="1">
    <source>
        <dbReference type="ARBA" id="ARBA00005915"/>
    </source>
</evidence>
<evidence type="ECO:0000259" key="8">
    <source>
        <dbReference type="Pfam" id="PF02272"/>
    </source>
</evidence>
<dbReference type="Gene3D" id="3.10.310.30">
    <property type="match status" value="1"/>
</dbReference>
<dbReference type="Gene3D" id="3.90.1640.30">
    <property type="match status" value="1"/>
</dbReference>
<reference evidence="10" key="1">
    <citation type="submission" date="2016-01" db="EMBL/GenBank/DDBJ databases">
        <authorList>
            <person name="Mcilroy J.S."/>
            <person name="Karst M S."/>
            <person name="Albertsen M."/>
        </authorList>
    </citation>
    <scope>NUCLEOTIDE SEQUENCE</scope>
    <source>
        <strain evidence="10">Cfx-K</strain>
    </source>
</reference>
<dbReference type="Pfam" id="PF17768">
    <property type="entry name" value="RecJ_OB"/>
    <property type="match status" value="1"/>
</dbReference>
<evidence type="ECO:0000256" key="3">
    <source>
        <dbReference type="ARBA" id="ARBA00022722"/>
    </source>
</evidence>
<evidence type="ECO:0000256" key="5">
    <source>
        <dbReference type="ARBA" id="ARBA00022839"/>
    </source>
</evidence>
<protein>
    <recommendedName>
        <fullName evidence="2">Single-stranded-DNA-specific exonuclease RecJ</fullName>
    </recommendedName>
</protein>
<keyword evidence="3" id="KW-0540">Nuclease</keyword>
<proteinExistence type="inferred from homology"/>
<dbReference type="GO" id="GO:0006310">
    <property type="term" value="P:DNA recombination"/>
    <property type="evidence" value="ECO:0007669"/>
    <property type="project" value="InterPro"/>
</dbReference>
<sequence>MLPYTHMHRPASLRHYRWLVAPAIPDDSPLRAADEGVHPILRQILYNRGLTQPGQIQTFLANHYLSSRDPFLLADMERAVERIGRALRDGEMIVVYGDFDADGVTATVLLTQALRRMADDRRLIQPYIPDRVDEGYGLNLEALTALRAKGASVVISVDCGIRSPVEAAHAQAIGLDLIITDHHSLGRELPPAAAVINPKRPDSTYPEKMLAGVGIAYKLAQALRLAYPDRAMGEESDLLDLVAIGTVADLAPLVGENRKLVAEGLAVLNEVRRPGIAALMNVSGLQAGQMTAESIGFALGPRINAAGRLAHAYDAARLLIAAAPDHAQEQARLLDELNRQRQSLTRRLSALAEQLIDPDAPIIIAGNPEFKSGVVGLVASRLAEKTYRPAIVMELGEAESRGSCRSIPEFHITHALDEVADLLVRHGGHAQAAGFTIRNENLPAFIERMTAIAGEQLSGADLRPGLEIDAALPLRDVDWALHGTLEQLEPTGNQNPQPLLLSRGVEVVSHRPVGTDGSHLQLYLVDGHNGAARYGGARGRPAQAFPAIAFRQGEWAGALPKYVDVVYRVGLNRWNGNTNLQLVVEDICPAEDGSTP</sequence>
<evidence type="ECO:0000313" key="11">
    <source>
        <dbReference type="Proteomes" id="UP000215027"/>
    </source>
</evidence>
<dbReference type="InterPro" id="IPR004610">
    <property type="entry name" value="RecJ"/>
</dbReference>
<feature type="domain" description="DDH" evidence="7">
    <location>
        <begin position="93"/>
        <end position="246"/>
    </location>
</feature>
<gene>
    <name evidence="10" type="primary">recJ</name>
    <name evidence="10" type="ORF">CFX0092_A0974</name>
</gene>
<evidence type="ECO:0000313" key="10">
    <source>
        <dbReference type="EMBL" id="CUS02852.2"/>
    </source>
</evidence>
<dbReference type="NCBIfam" id="TIGR00644">
    <property type="entry name" value="recJ"/>
    <property type="match status" value="1"/>
</dbReference>
<dbReference type="InterPro" id="IPR051673">
    <property type="entry name" value="SSDNA_exonuclease_RecJ"/>
</dbReference>
<comment type="similarity">
    <text evidence="1">Belongs to the RecJ family.</text>
</comment>
<dbReference type="InterPro" id="IPR038763">
    <property type="entry name" value="DHH_sf"/>
</dbReference>
<dbReference type="Pfam" id="PF01368">
    <property type="entry name" value="DHH"/>
    <property type="match status" value="1"/>
</dbReference>
<dbReference type="GO" id="GO:0006281">
    <property type="term" value="P:DNA repair"/>
    <property type="evidence" value="ECO:0007669"/>
    <property type="project" value="InterPro"/>
</dbReference>
<evidence type="ECO:0000259" key="9">
    <source>
        <dbReference type="Pfam" id="PF17768"/>
    </source>
</evidence>
<dbReference type="InterPro" id="IPR041122">
    <property type="entry name" value="RecJ_OB"/>
</dbReference>
<dbReference type="GO" id="GO:0003676">
    <property type="term" value="F:nucleic acid binding"/>
    <property type="evidence" value="ECO:0007669"/>
    <property type="project" value="InterPro"/>
</dbReference>
<keyword evidence="11" id="KW-1185">Reference proteome</keyword>
<dbReference type="KEGG" id="pbf:CFX0092_A0974"/>
<evidence type="ECO:0000259" key="7">
    <source>
        <dbReference type="Pfam" id="PF01368"/>
    </source>
</evidence>
<dbReference type="SUPFAM" id="SSF64182">
    <property type="entry name" value="DHH phosphoesterases"/>
    <property type="match status" value="1"/>
</dbReference>
<keyword evidence="6" id="KW-0175">Coiled coil</keyword>
<dbReference type="AlphaFoldDB" id="A0A160T0C9"/>
<keyword evidence="5 10" id="KW-0269">Exonuclease</keyword>
<dbReference type="Proteomes" id="UP000215027">
    <property type="component" value="Chromosome I"/>
</dbReference>
<dbReference type="InterPro" id="IPR003156">
    <property type="entry name" value="DHHA1_dom"/>
</dbReference>
<dbReference type="GO" id="GO:0008409">
    <property type="term" value="F:5'-3' exonuclease activity"/>
    <property type="evidence" value="ECO:0007669"/>
    <property type="project" value="InterPro"/>
</dbReference>
<dbReference type="PANTHER" id="PTHR30255">
    <property type="entry name" value="SINGLE-STRANDED-DNA-SPECIFIC EXONUCLEASE RECJ"/>
    <property type="match status" value="1"/>
</dbReference>
<keyword evidence="4" id="KW-0378">Hydrolase</keyword>
<accession>A0A160T0C9</accession>
<dbReference type="Pfam" id="PF02272">
    <property type="entry name" value="DHHA1"/>
    <property type="match status" value="1"/>
</dbReference>
<name>A0A160T0C9_9CHLR</name>
<evidence type="ECO:0000256" key="6">
    <source>
        <dbReference type="SAM" id="Coils"/>
    </source>
</evidence>
<evidence type="ECO:0000256" key="4">
    <source>
        <dbReference type="ARBA" id="ARBA00022801"/>
    </source>
</evidence>
<feature type="domain" description="DHHA1" evidence="8">
    <location>
        <begin position="362"/>
        <end position="453"/>
    </location>
</feature>